<dbReference type="PANTHER" id="PTHR11005">
    <property type="entry name" value="LYSOSOMAL ACID LIPASE-RELATED"/>
    <property type="match status" value="1"/>
</dbReference>
<keyword evidence="3" id="KW-0378">Hydrolase</keyword>
<dbReference type="AlphaFoldDB" id="A0A9P8TCH8"/>
<dbReference type="FunFam" id="3.40.50.1820:FF:000095">
    <property type="entry name" value="Triglyceride lipase-cholesterol esterase"/>
    <property type="match status" value="1"/>
</dbReference>
<reference evidence="9" key="1">
    <citation type="journal article" date="2021" name="Open Biol.">
        <title>Shared evolutionary footprints suggest mitochondrial oxidative damage underlies multiple complex I losses in fungi.</title>
        <authorList>
            <person name="Schikora-Tamarit M.A."/>
            <person name="Marcet-Houben M."/>
            <person name="Nosek J."/>
            <person name="Gabaldon T."/>
        </authorList>
    </citation>
    <scope>NUCLEOTIDE SEQUENCE</scope>
    <source>
        <strain evidence="9">CBS2887</strain>
    </source>
</reference>
<comment type="subcellular location">
    <subcellularLocation>
        <location evidence="1">Membrane</location>
        <topology evidence="1">Single-pass membrane protein</topology>
    </subcellularLocation>
</comment>
<proteinExistence type="predicted"/>
<reference evidence="9" key="2">
    <citation type="submission" date="2021-01" db="EMBL/GenBank/DDBJ databases">
        <authorList>
            <person name="Schikora-Tamarit M.A."/>
        </authorList>
    </citation>
    <scope>NUCLEOTIDE SEQUENCE</scope>
    <source>
        <strain evidence="9">CBS2887</strain>
    </source>
</reference>
<dbReference type="Gene3D" id="3.40.50.1820">
    <property type="entry name" value="alpha/beta hydrolase"/>
    <property type="match status" value="1"/>
</dbReference>
<keyword evidence="6" id="KW-0443">Lipid metabolism</keyword>
<dbReference type="SUPFAM" id="SSF53474">
    <property type="entry name" value="alpha/beta-Hydrolases"/>
    <property type="match status" value="1"/>
</dbReference>
<keyword evidence="2" id="KW-0812">Transmembrane</keyword>
<dbReference type="GO" id="GO:0016042">
    <property type="term" value="P:lipid catabolic process"/>
    <property type="evidence" value="ECO:0007669"/>
    <property type="project" value="UniProtKB-KW"/>
</dbReference>
<evidence type="ECO:0000256" key="2">
    <source>
        <dbReference type="ARBA" id="ARBA00022692"/>
    </source>
</evidence>
<sequence>MIDLQPLKTFITALLYIILYVPLKAIQYLTHKTAATYLEDITHTDPKLLSILNAKDIKELCAIHGFGVHEHVVITEDGYLLAIHRIYKDKPSTLTRGKPVVYFHHGLLTNSELFVLGDTRERSLPFRLVEQGYDVWLGNNRGNKYSRKHLKLKPSKRKFWDFSLDEFAIYDIPDTINYILSYTGVPDLTYVGFSQGSAQCFASLSVNPQLRKKINKFIGLSPAMIPKDLNTDSPIVDFFINSSPNMLFWFFGEYSILPSVLFWQRLFGNYYYEKVVDYSLKVLFCWESKNMSANQKLVGYPHMFSTTSVKTVVHWFQVIKDKNFIMYNDEMSANLKLNRCVSFPIESIQDVPMVLIYGESDLLIDIGKTKEKLWLNMANTRIIGVPGYEHMDLIWAEDVEYTVFQPVFQEIRDVYESRDNNNETVSVAVNEDTSSESGKDEESYMNVKVKETFSGIESTVPGSQGSLFV</sequence>
<dbReference type="GO" id="GO:0016020">
    <property type="term" value="C:membrane"/>
    <property type="evidence" value="ECO:0007669"/>
    <property type="project" value="UniProtKB-SubCell"/>
</dbReference>
<keyword evidence="10" id="KW-1185">Reference proteome</keyword>
<keyword evidence="4" id="KW-0442">Lipid degradation</keyword>
<accession>A0A9P8TCH8</accession>
<name>A0A9P8TCH8_WICPI</name>
<dbReference type="EMBL" id="JAEUBG010005637">
    <property type="protein sequence ID" value="KAH3673475.1"/>
    <property type="molecule type" value="Genomic_DNA"/>
</dbReference>
<keyword evidence="5" id="KW-1133">Transmembrane helix</keyword>
<feature type="domain" description="Partial AB-hydrolase lipase" evidence="8">
    <location>
        <begin position="57"/>
        <end position="116"/>
    </location>
</feature>
<evidence type="ECO:0000256" key="4">
    <source>
        <dbReference type="ARBA" id="ARBA00022963"/>
    </source>
</evidence>
<keyword evidence="7" id="KW-0472">Membrane</keyword>
<dbReference type="InterPro" id="IPR006693">
    <property type="entry name" value="AB_hydrolase_lipase"/>
</dbReference>
<evidence type="ECO:0000256" key="6">
    <source>
        <dbReference type="ARBA" id="ARBA00023098"/>
    </source>
</evidence>
<comment type="caution">
    <text evidence="9">The sequence shown here is derived from an EMBL/GenBank/DDBJ whole genome shotgun (WGS) entry which is preliminary data.</text>
</comment>
<evidence type="ECO:0000256" key="5">
    <source>
        <dbReference type="ARBA" id="ARBA00022989"/>
    </source>
</evidence>
<protein>
    <recommendedName>
        <fullName evidence="8">Partial AB-hydrolase lipase domain-containing protein</fullName>
    </recommendedName>
</protein>
<evidence type="ECO:0000313" key="10">
    <source>
        <dbReference type="Proteomes" id="UP000774326"/>
    </source>
</evidence>
<evidence type="ECO:0000259" key="8">
    <source>
        <dbReference type="Pfam" id="PF04083"/>
    </source>
</evidence>
<gene>
    <name evidence="9" type="ORF">WICPIJ_009748</name>
</gene>
<dbReference type="Pfam" id="PF04083">
    <property type="entry name" value="Abhydro_lipase"/>
    <property type="match status" value="1"/>
</dbReference>
<evidence type="ECO:0000313" key="9">
    <source>
        <dbReference type="EMBL" id="KAH3673475.1"/>
    </source>
</evidence>
<evidence type="ECO:0000256" key="7">
    <source>
        <dbReference type="ARBA" id="ARBA00023136"/>
    </source>
</evidence>
<dbReference type="Proteomes" id="UP000774326">
    <property type="component" value="Unassembled WGS sequence"/>
</dbReference>
<dbReference type="GO" id="GO:0016787">
    <property type="term" value="F:hydrolase activity"/>
    <property type="evidence" value="ECO:0007669"/>
    <property type="project" value="UniProtKB-KW"/>
</dbReference>
<evidence type="ECO:0000256" key="3">
    <source>
        <dbReference type="ARBA" id="ARBA00022801"/>
    </source>
</evidence>
<dbReference type="OrthoDB" id="9974421at2759"/>
<evidence type="ECO:0000256" key="1">
    <source>
        <dbReference type="ARBA" id="ARBA00004167"/>
    </source>
</evidence>
<dbReference type="InterPro" id="IPR029058">
    <property type="entry name" value="AB_hydrolase_fold"/>
</dbReference>
<organism evidence="9 10">
    <name type="scientific">Wickerhamomyces pijperi</name>
    <name type="common">Yeast</name>
    <name type="synonym">Pichia pijperi</name>
    <dbReference type="NCBI Taxonomy" id="599730"/>
    <lineage>
        <taxon>Eukaryota</taxon>
        <taxon>Fungi</taxon>
        <taxon>Dikarya</taxon>
        <taxon>Ascomycota</taxon>
        <taxon>Saccharomycotina</taxon>
        <taxon>Saccharomycetes</taxon>
        <taxon>Phaffomycetales</taxon>
        <taxon>Wickerhamomycetaceae</taxon>
        <taxon>Wickerhamomyces</taxon>
    </lineage>
</organism>